<dbReference type="InterPro" id="IPR011707">
    <property type="entry name" value="Cu-oxidase-like_N"/>
</dbReference>
<protein>
    <submittedName>
        <fullName evidence="7">Copper oxidase</fullName>
    </submittedName>
</protein>
<dbReference type="CDD" id="cd04232">
    <property type="entry name" value="CuRO_1_CueO_FtsP"/>
    <property type="match status" value="1"/>
</dbReference>
<keyword evidence="3" id="KW-0560">Oxidoreductase</keyword>
<accession>A0A554S7B2</accession>
<dbReference type="Gene3D" id="2.60.40.420">
    <property type="entry name" value="Cupredoxins - blue copper proteins"/>
    <property type="match status" value="3"/>
</dbReference>
<feature type="domain" description="Plastocyanin-like" evidence="6">
    <location>
        <begin position="80"/>
        <end position="182"/>
    </location>
</feature>
<dbReference type="Pfam" id="PF07732">
    <property type="entry name" value="Cu-oxidase_3"/>
    <property type="match status" value="1"/>
</dbReference>
<dbReference type="AlphaFoldDB" id="A0A554S7B2"/>
<dbReference type="PANTHER" id="PTHR48267">
    <property type="entry name" value="CUPREDOXIN SUPERFAMILY PROTEIN"/>
    <property type="match status" value="1"/>
</dbReference>
<reference evidence="7 8" key="1">
    <citation type="submission" date="2019-07" db="EMBL/GenBank/DDBJ databases">
        <authorList>
            <person name="Zhao L.H."/>
        </authorList>
    </citation>
    <scope>NUCLEOTIDE SEQUENCE [LARGE SCALE GENOMIC DNA]</scope>
    <source>
        <strain evidence="7 8">Co35</strain>
    </source>
</reference>
<dbReference type="CDD" id="cd13890">
    <property type="entry name" value="CuRO_3_CueO_FtsP"/>
    <property type="match status" value="1"/>
</dbReference>
<organism evidence="7 8">
    <name type="scientific">Aeromicrobium piscarium</name>
    <dbReference type="NCBI Taxonomy" id="2590901"/>
    <lineage>
        <taxon>Bacteria</taxon>
        <taxon>Bacillati</taxon>
        <taxon>Actinomycetota</taxon>
        <taxon>Actinomycetes</taxon>
        <taxon>Propionibacteriales</taxon>
        <taxon>Nocardioidaceae</taxon>
        <taxon>Aeromicrobium</taxon>
    </lineage>
</organism>
<evidence type="ECO:0000256" key="1">
    <source>
        <dbReference type="ARBA" id="ARBA00010609"/>
    </source>
</evidence>
<dbReference type="PANTHER" id="PTHR48267:SF1">
    <property type="entry name" value="BILIRUBIN OXIDASE"/>
    <property type="match status" value="1"/>
</dbReference>
<evidence type="ECO:0000256" key="3">
    <source>
        <dbReference type="ARBA" id="ARBA00023002"/>
    </source>
</evidence>
<evidence type="ECO:0000256" key="2">
    <source>
        <dbReference type="ARBA" id="ARBA00022723"/>
    </source>
</evidence>
<name>A0A554S7B2_9ACTN</name>
<dbReference type="InterPro" id="IPR002355">
    <property type="entry name" value="Cu_oxidase_Cu_BS"/>
</dbReference>
<sequence>MRASMKFLVVVLGLGVLAIGAFAAWIAIAFVRAPLDTVGDVDFDRALTIPPLAESRVDGDVRTFDLRLQSGTSDLGADHLTPTWGVNGELLGPTLRAERGEAVAMRVHNDLPETSTLHWHGMHLPAEMDGGPHQLIEPGNVWSPTWTIDQPASTLWYHPHLHGGTADHVYRGLAGMFIIDDPLEAELDLPRDYGVDDLPLIVQDKNLDDDGELDMSESFFASAGVIGETIVVNGTPGPYADVTTEAVRLRLLNGANARPFTFAFADGRDFDLIGTDGGLLETPVAMDALQLSPGERGEIVVRFEPGERVVLRSDPSDTGNVFAGGQDRLDIIEFRAAEQLDPSPRVPDQLAEVPRLDPEDASEERSFRLSDSTINGLEMDMERVDEVVEAGATEIWTVTNADGGSHNFHVHDVQFQVLDIDGREPPPHLRGWKDTVWLRQSEPVRLIMRFGHHTSTEWPYMFHCHTLRHEDEGMMGQFMVVEPGQSPGPIPHAEGHEHEH</sequence>
<evidence type="ECO:0000259" key="5">
    <source>
        <dbReference type="Pfam" id="PF07731"/>
    </source>
</evidence>
<comment type="caution">
    <text evidence="7">The sequence shown here is derived from an EMBL/GenBank/DDBJ whole genome shotgun (WGS) entry which is preliminary data.</text>
</comment>
<evidence type="ECO:0000259" key="4">
    <source>
        <dbReference type="Pfam" id="PF00394"/>
    </source>
</evidence>
<dbReference type="Pfam" id="PF07731">
    <property type="entry name" value="Cu-oxidase_2"/>
    <property type="match status" value="1"/>
</dbReference>
<dbReference type="SUPFAM" id="SSF49503">
    <property type="entry name" value="Cupredoxins"/>
    <property type="match status" value="3"/>
</dbReference>
<feature type="domain" description="Plastocyanin-like" evidence="5">
    <location>
        <begin position="368"/>
        <end position="481"/>
    </location>
</feature>
<dbReference type="InterPro" id="IPR045087">
    <property type="entry name" value="Cu-oxidase_fam"/>
</dbReference>
<feature type="domain" description="Plastocyanin-like" evidence="4">
    <location>
        <begin position="244"/>
        <end position="304"/>
    </location>
</feature>
<gene>
    <name evidence="7" type="ORF">FNM00_12945</name>
</gene>
<dbReference type="Pfam" id="PF00394">
    <property type="entry name" value="Cu-oxidase"/>
    <property type="match status" value="1"/>
</dbReference>
<evidence type="ECO:0000259" key="6">
    <source>
        <dbReference type="Pfam" id="PF07732"/>
    </source>
</evidence>
<dbReference type="Proteomes" id="UP000316988">
    <property type="component" value="Unassembled WGS sequence"/>
</dbReference>
<keyword evidence="2" id="KW-0479">Metal-binding</keyword>
<comment type="similarity">
    <text evidence="1">Belongs to the multicopper oxidase family.</text>
</comment>
<dbReference type="OrthoDB" id="345021at2"/>
<evidence type="ECO:0000313" key="8">
    <source>
        <dbReference type="Proteomes" id="UP000316988"/>
    </source>
</evidence>
<dbReference type="InterPro" id="IPR008972">
    <property type="entry name" value="Cupredoxin"/>
</dbReference>
<dbReference type="EMBL" id="VLNT01000010">
    <property type="protein sequence ID" value="TSD62248.1"/>
    <property type="molecule type" value="Genomic_DNA"/>
</dbReference>
<dbReference type="GO" id="GO:0005507">
    <property type="term" value="F:copper ion binding"/>
    <property type="evidence" value="ECO:0007669"/>
    <property type="project" value="InterPro"/>
</dbReference>
<dbReference type="InterPro" id="IPR011706">
    <property type="entry name" value="Cu-oxidase_C"/>
</dbReference>
<dbReference type="GO" id="GO:0016491">
    <property type="term" value="F:oxidoreductase activity"/>
    <property type="evidence" value="ECO:0007669"/>
    <property type="project" value="UniProtKB-KW"/>
</dbReference>
<dbReference type="CDD" id="cd13867">
    <property type="entry name" value="CuRO_2_CueO_FtsP"/>
    <property type="match status" value="1"/>
</dbReference>
<dbReference type="PROSITE" id="PS00080">
    <property type="entry name" value="MULTICOPPER_OXIDASE2"/>
    <property type="match status" value="1"/>
</dbReference>
<keyword evidence="8" id="KW-1185">Reference proteome</keyword>
<proteinExistence type="inferred from homology"/>
<dbReference type="InterPro" id="IPR001117">
    <property type="entry name" value="Cu-oxidase_2nd"/>
</dbReference>
<evidence type="ECO:0000313" key="7">
    <source>
        <dbReference type="EMBL" id="TSD62248.1"/>
    </source>
</evidence>